<dbReference type="EMBL" id="AKWD02000033">
    <property type="protein sequence ID" value="EMO53920.1"/>
    <property type="molecule type" value="Genomic_DNA"/>
</dbReference>
<comment type="caution">
    <text evidence="1">The sequence shown here is derived from an EMBL/GenBank/DDBJ whole genome shotgun (WGS) entry which is preliminary data.</text>
</comment>
<gene>
    <name evidence="1" type="ORF">LEP1GSC172_3280</name>
</gene>
<dbReference type="Proteomes" id="UP000012112">
    <property type="component" value="Unassembled WGS sequence"/>
</dbReference>
<evidence type="ECO:0000313" key="1">
    <source>
        <dbReference type="EMBL" id="EMO53920.1"/>
    </source>
</evidence>
<organism evidence="1 2">
    <name type="scientific">Leptospira noguchii</name>
    <dbReference type="NCBI Taxonomy" id="28182"/>
    <lineage>
        <taxon>Bacteria</taxon>
        <taxon>Pseudomonadati</taxon>
        <taxon>Spirochaetota</taxon>
        <taxon>Spirochaetia</taxon>
        <taxon>Leptospirales</taxon>
        <taxon>Leptospiraceae</taxon>
        <taxon>Leptospira</taxon>
    </lineage>
</organism>
<proteinExistence type="predicted"/>
<protein>
    <submittedName>
        <fullName evidence="1">Uncharacterized protein</fullName>
    </submittedName>
</protein>
<reference evidence="1 2" key="1">
    <citation type="submission" date="2013-01" db="EMBL/GenBank/DDBJ databases">
        <authorList>
            <person name="Harkins D.M."/>
            <person name="Durkin A.S."/>
            <person name="Brinkac L.M."/>
            <person name="Haft D.H."/>
            <person name="Selengut J.D."/>
            <person name="Sanka R."/>
            <person name="DePew J."/>
            <person name="Purushe J."/>
            <person name="Matthias M.A."/>
            <person name="Vinetz J.M."/>
            <person name="Sutton G.G."/>
            <person name="Nierman W.C."/>
            <person name="Fouts D.E."/>
        </authorList>
    </citation>
    <scope>NUCLEOTIDE SEQUENCE [LARGE SCALE GENOMIC DNA]</scope>
    <source>
        <strain evidence="1 2">HAI1536</strain>
    </source>
</reference>
<dbReference type="AlphaFoldDB" id="M6VAK9"/>
<evidence type="ECO:0000313" key="2">
    <source>
        <dbReference type="Proteomes" id="UP000012112"/>
    </source>
</evidence>
<accession>M6VAK9</accession>
<sequence>MKNVRKQLQERFGKGQYRITKTGEVHFRNYTQNEGGYYFWAFFAWTVDEALSQI</sequence>
<name>M6VAK9_9LEPT</name>